<feature type="region of interest" description="Disordered" evidence="1">
    <location>
        <begin position="1"/>
        <end position="58"/>
    </location>
</feature>
<evidence type="ECO:0000313" key="2">
    <source>
        <dbReference type="EMBL" id="JAE11146.1"/>
    </source>
</evidence>
<evidence type="ECO:0000256" key="1">
    <source>
        <dbReference type="SAM" id="MobiDB-lite"/>
    </source>
</evidence>
<protein>
    <submittedName>
        <fullName evidence="2">Uncharacterized protein</fullName>
    </submittedName>
</protein>
<feature type="compositionally biased region" description="Polar residues" evidence="1">
    <location>
        <begin position="29"/>
        <end position="46"/>
    </location>
</feature>
<organism evidence="2">
    <name type="scientific">Arundo donax</name>
    <name type="common">Giant reed</name>
    <name type="synonym">Donax arundinaceus</name>
    <dbReference type="NCBI Taxonomy" id="35708"/>
    <lineage>
        <taxon>Eukaryota</taxon>
        <taxon>Viridiplantae</taxon>
        <taxon>Streptophyta</taxon>
        <taxon>Embryophyta</taxon>
        <taxon>Tracheophyta</taxon>
        <taxon>Spermatophyta</taxon>
        <taxon>Magnoliopsida</taxon>
        <taxon>Liliopsida</taxon>
        <taxon>Poales</taxon>
        <taxon>Poaceae</taxon>
        <taxon>PACMAD clade</taxon>
        <taxon>Arundinoideae</taxon>
        <taxon>Arundineae</taxon>
        <taxon>Arundo</taxon>
    </lineage>
</organism>
<dbReference type="AlphaFoldDB" id="A0A0A9FM34"/>
<name>A0A0A9FM34_ARUDO</name>
<accession>A0A0A9FM34</accession>
<reference evidence="2" key="2">
    <citation type="journal article" date="2015" name="Data Brief">
        <title>Shoot transcriptome of the giant reed, Arundo donax.</title>
        <authorList>
            <person name="Barrero R.A."/>
            <person name="Guerrero F.D."/>
            <person name="Moolhuijzen P."/>
            <person name="Goolsby J.A."/>
            <person name="Tidwell J."/>
            <person name="Bellgard S.E."/>
            <person name="Bellgard M.I."/>
        </authorList>
    </citation>
    <scope>NUCLEOTIDE SEQUENCE</scope>
    <source>
        <tissue evidence="2">Shoot tissue taken approximately 20 cm above the soil surface</tissue>
    </source>
</reference>
<proteinExistence type="predicted"/>
<sequence>MSEEPAPLSTPLSTRQKAKESAASRPHPTCSNPVLNPKATTVTTADQEPPPCHARDAGQFGAVRVIQARP</sequence>
<dbReference type="EMBL" id="GBRH01186750">
    <property type="protein sequence ID" value="JAE11146.1"/>
    <property type="molecule type" value="Transcribed_RNA"/>
</dbReference>
<reference evidence="2" key="1">
    <citation type="submission" date="2014-09" db="EMBL/GenBank/DDBJ databases">
        <authorList>
            <person name="Magalhaes I.L.F."/>
            <person name="Oliveira U."/>
            <person name="Santos F.R."/>
            <person name="Vidigal T.H.D.A."/>
            <person name="Brescovit A.D."/>
            <person name="Santos A.J."/>
        </authorList>
    </citation>
    <scope>NUCLEOTIDE SEQUENCE</scope>
    <source>
        <tissue evidence="2">Shoot tissue taken approximately 20 cm above the soil surface</tissue>
    </source>
</reference>